<proteinExistence type="predicted"/>
<evidence type="ECO:0000256" key="2">
    <source>
        <dbReference type="ARBA" id="ARBA00023125"/>
    </source>
</evidence>
<reference evidence="7" key="1">
    <citation type="journal article" date="2019" name="Int. J. Syst. Evol. Microbiol.">
        <title>The Global Catalogue of Microorganisms (GCM) 10K type strain sequencing project: providing services to taxonomists for standard genome sequencing and annotation.</title>
        <authorList>
            <consortium name="The Broad Institute Genomics Platform"/>
            <consortium name="The Broad Institute Genome Sequencing Center for Infectious Disease"/>
            <person name="Wu L."/>
            <person name="Ma J."/>
        </authorList>
    </citation>
    <scope>NUCLEOTIDE SEQUENCE [LARGE SCALE GENOMIC DNA]</scope>
    <source>
        <strain evidence="7">CCM 7043</strain>
    </source>
</reference>
<dbReference type="PROSITE" id="PS50042">
    <property type="entry name" value="CNMP_BINDING_3"/>
    <property type="match status" value="1"/>
</dbReference>
<feature type="domain" description="Cyclic nucleotide-binding" evidence="4">
    <location>
        <begin position="21"/>
        <end position="141"/>
    </location>
</feature>
<dbReference type="Pfam" id="PF00027">
    <property type="entry name" value="cNMP_binding"/>
    <property type="match status" value="1"/>
</dbReference>
<dbReference type="Pfam" id="PF13545">
    <property type="entry name" value="HTH_Crp_2"/>
    <property type="match status" value="1"/>
</dbReference>
<dbReference type="InterPro" id="IPR012318">
    <property type="entry name" value="HTH_CRP"/>
</dbReference>
<dbReference type="SUPFAM" id="SSF51206">
    <property type="entry name" value="cAMP-binding domain-like"/>
    <property type="match status" value="1"/>
</dbReference>
<keyword evidence="3" id="KW-0804">Transcription</keyword>
<dbReference type="Gene3D" id="1.10.10.10">
    <property type="entry name" value="Winged helix-like DNA-binding domain superfamily/Winged helix DNA-binding domain"/>
    <property type="match status" value="1"/>
</dbReference>
<dbReference type="SMART" id="SM00100">
    <property type="entry name" value="cNMP"/>
    <property type="match status" value="1"/>
</dbReference>
<organism evidence="6 7">
    <name type="scientific">Promicromonospora aerolata</name>
    <dbReference type="NCBI Taxonomy" id="195749"/>
    <lineage>
        <taxon>Bacteria</taxon>
        <taxon>Bacillati</taxon>
        <taxon>Actinomycetota</taxon>
        <taxon>Actinomycetes</taxon>
        <taxon>Micrococcales</taxon>
        <taxon>Promicromonosporaceae</taxon>
        <taxon>Promicromonospora</taxon>
    </lineage>
</organism>
<dbReference type="SUPFAM" id="SSF46785">
    <property type="entry name" value="Winged helix' DNA-binding domain"/>
    <property type="match status" value="1"/>
</dbReference>
<dbReference type="Proteomes" id="UP001597338">
    <property type="component" value="Unassembled WGS sequence"/>
</dbReference>
<evidence type="ECO:0000313" key="6">
    <source>
        <dbReference type="EMBL" id="MFD2025263.1"/>
    </source>
</evidence>
<dbReference type="EMBL" id="JBHUHF010000001">
    <property type="protein sequence ID" value="MFD2025263.1"/>
    <property type="molecule type" value="Genomic_DNA"/>
</dbReference>
<dbReference type="Gene3D" id="2.60.120.10">
    <property type="entry name" value="Jelly Rolls"/>
    <property type="match status" value="1"/>
</dbReference>
<accession>A0ABW4V5B6</accession>
<dbReference type="PRINTS" id="PR00034">
    <property type="entry name" value="HTHCRP"/>
</dbReference>
<dbReference type="RefSeq" id="WP_377197168.1">
    <property type="nucleotide sequence ID" value="NZ_JBHUHF010000001.1"/>
</dbReference>
<comment type="caution">
    <text evidence="6">The sequence shown here is derived from an EMBL/GenBank/DDBJ whole genome shotgun (WGS) entry which is preliminary data.</text>
</comment>
<dbReference type="CDD" id="cd00038">
    <property type="entry name" value="CAP_ED"/>
    <property type="match status" value="1"/>
</dbReference>
<dbReference type="PANTHER" id="PTHR24567">
    <property type="entry name" value="CRP FAMILY TRANSCRIPTIONAL REGULATORY PROTEIN"/>
    <property type="match status" value="1"/>
</dbReference>
<dbReference type="PANTHER" id="PTHR24567:SF74">
    <property type="entry name" value="HTH-TYPE TRANSCRIPTIONAL REGULATOR ARCR"/>
    <property type="match status" value="1"/>
</dbReference>
<gene>
    <name evidence="6" type="ORF">ACFSL2_07045</name>
</gene>
<evidence type="ECO:0000256" key="3">
    <source>
        <dbReference type="ARBA" id="ARBA00023163"/>
    </source>
</evidence>
<evidence type="ECO:0000259" key="4">
    <source>
        <dbReference type="PROSITE" id="PS50042"/>
    </source>
</evidence>
<dbReference type="SMART" id="SM00419">
    <property type="entry name" value="HTH_CRP"/>
    <property type="match status" value="1"/>
</dbReference>
<dbReference type="InterPro" id="IPR050397">
    <property type="entry name" value="Env_Response_Regulators"/>
</dbReference>
<keyword evidence="7" id="KW-1185">Reference proteome</keyword>
<evidence type="ECO:0000313" key="7">
    <source>
        <dbReference type="Proteomes" id="UP001597338"/>
    </source>
</evidence>
<dbReference type="InterPro" id="IPR018490">
    <property type="entry name" value="cNMP-bd_dom_sf"/>
</dbReference>
<dbReference type="InterPro" id="IPR014710">
    <property type="entry name" value="RmlC-like_jellyroll"/>
</dbReference>
<dbReference type="InterPro" id="IPR000595">
    <property type="entry name" value="cNMP-bd_dom"/>
</dbReference>
<protein>
    <submittedName>
        <fullName evidence="6">Crp/Fnr family transcriptional regulator</fullName>
    </submittedName>
</protein>
<dbReference type="InterPro" id="IPR036388">
    <property type="entry name" value="WH-like_DNA-bd_sf"/>
</dbReference>
<dbReference type="PROSITE" id="PS51063">
    <property type="entry name" value="HTH_CRP_2"/>
    <property type="match status" value="1"/>
</dbReference>
<feature type="domain" description="HTH crp-type" evidence="5">
    <location>
        <begin position="155"/>
        <end position="223"/>
    </location>
</feature>
<evidence type="ECO:0000259" key="5">
    <source>
        <dbReference type="PROSITE" id="PS51063"/>
    </source>
</evidence>
<sequence length="231" mass="25254">MGRSVSADTSTTWQTLATMPLLAGLPDDRLRRLWSASVPRRHQAGEMLRRVGDPAEYLLLLLHGRVSATITTATGRVVRFGEWTAPSALDKIAVIDGRGHPSSLTAVTPCSVRYLPRDQFEELVDDVAAVRRHVLRLLAQQARQQQERFADTATRSVEARLAAWLLEQAEAAPGSEVELPGTQQELADLLGTTRVTVTRTLSGMRHDGLVELTGRTVGVLAPELLALRAHT</sequence>
<keyword evidence="1" id="KW-0805">Transcription regulation</keyword>
<dbReference type="InterPro" id="IPR036390">
    <property type="entry name" value="WH_DNA-bd_sf"/>
</dbReference>
<name>A0ABW4V5B6_9MICO</name>
<keyword evidence="2" id="KW-0238">DNA-binding</keyword>
<evidence type="ECO:0000256" key="1">
    <source>
        <dbReference type="ARBA" id="ARBA00023015"/>
    </source>
</evidence>